<protein>
    <recommendedName>
        <fullName evidence="5">Ribosome maturation factor RimM</fullName>
    </recommendedName>
</protein>
<comment type="subcellular location">
    <subcellularLocation>
        <location evidence="5">Cytoplasm</location>
    </subcellularLocation>
</comment>
<keyword evidence="4 5" id="KW-0143">Chaperone</keyword>
<dbReference type="NCBIfam" id="TIGR02273">
    <property type="entry name" value="16S_RimM"/>
    <property type="match status" value="1"/>
</dbReference>
<dbReference type="InterPro" id="IPR011961">
    <property type="entry name" value="RimM"/>
</dbReference>
<comment type="domain">
    <text evidence="5">The PRC barrel domain binds ribosomal protein uS19.</text>
</comment>
<organism evidence="8 9">
    <name type="scientific">Salibacterium halotolerans</name>
    <dbReference type="NCBI Taxonomy" id="1884432"/>
    <lineage>
        <taxon>Bacteria</taxon>
        <taxon>Bacillati</taxon>
        <taxon>Bacillota</taxon>
        <taxon>Bacilli</taxon>
        <taxon>Bacillales</taxon>
        <taxon>Bacillaceae</taxon>
    </lineage>
</organism>
<evidence type="ECO:0000313" key="8">
    <source>
        <dbReference type="EMBL" id="SFP06760.1"/>
    </source>
</evidence>
<keyword evidence="1 5" id="KW-0963">Cytoplasm</keyword>
<dbReference type="InterPro" id="IPR002676">
    <property type="entry name" value="RimM_N"/>
</dbReference>
<dbReference type="InterPro" id="IPR027275">
    <property type="entry name" value="PRC-brl_dom"/>
</dbReference>
<keyword evidence="9" id="KW-1185">Reference proteome</keyword>
<evidence type="ECO:0000313" key="9">
    <source>
        <dbReference type="Proteomes" id="UP000198892"/>
    </source>
</evidence>
<dbReference type="Proteomes" id="UP000198892">
    <property type="component" value="Unassembled WGS sequence"/>
</dbReference>
<dbReference type="SUPFAM" id="SSF50346">
    <property type="entry name" value="PRC-barrel domain"/>
    <property type="match status" value="1"/>
</dbReference>
<keyword evidence="3 5" id="KW-0698">rRNA processing</keyword>
<comment type="function">
    <text evidence="5">An accessory protein needed during the final step in the assembly of 30S ribosomal subunit, possibly for assembly of the head region. Essential for efficient processing of 16S rRNA. May be needed both before and after RbfA during the maturation of 16S rRNA. It has affinity for free ribosomal 30S subunits but not for 70S ribosomes.</text>
</comment>
<reference evidence="9" key="1">
    <citation type="submission" date="2016-10" db="EMBL/GenBank/DDBJ databases">
        <authorList>
            <person name="Varghese N."/>
            <person name="Submissions S."/>
        </authorList>
    </citation>
    <scope>NUCLEOTIDE SEQUENCE [LARGE SCALE GENOMIC DNA]</scope>
    <source>
        <strain evidence="9">S7</strain>
    </source>
</reference>
<feature type="domain" description="PRC-barrel" evidence="7">
    <location>
        <begin position="98"/>
        <end position="173"/>
    </location>
</feature>
<accession>A0A1I5MB71</accession>
<comment type="similarity">
    <text evidence="5">Belongs to the RimM family.</text>
</comment>
<dbReference type="PANTHER" id="PTHR33692">
    <property type="entry name" value="RIBOSOME MATURATION FACTOR RIMM"/>
    <property type="match status" value="1"/>
</dbReference>
<proteinExistence type="inferred from homology"/>
<dbReference type="AlphaFoldDB" id="A0A1I5MB71"/>
<dbReference type="SUPFAM" id="SSF50447">
    <property type="entry name" value="Translation proteins"/>
    <property type="match status" value="1"/>
</dbReference>
<evidence type="ECO:0000256" key="4">
    <source>
        <dbReference type="ARBA" id="ARBA00023186"/>
    </source>
</evidence>
<dbReference type="InterPro" id="IPR011033">
    <property type="entry name" value="PRC_barrel-like_sf"/>
</dbReference>
<dbReference type="Pfam" id="PF05239">
    <property type="entry name" value="PRC"/>
    <property type="match status" value="1"/>
</dbReference>
<dbReference type="PANTHER" id="PTHR33692:SF1">
    <property type="entry name" value="RIBOSOME MATURATION FACTOR RIMM"/>
    <property type="match status" value="1"/>
</dbReference>
<dbReference type="STRING" id="1884432.SAMN05518683_102170"/>
<name>A0A1I5MB71_9BACI</name>
<dbReference type="EMBL" id="FOXD01000002">
    <property type="protein sequence ID" value="SFP06760.1"/>
    <property type="molecule type" value="Genomic_DNA"/>
</dbReference>
<dbReference type="GO" id="GO:0005840">
    <property type="term" value="C:ribosome"/>
    <property type="evidence" value="ECO:0007669"/>
    <property type="project" value="InterPro"/>
</dbReference>
<dbReference type="Gene3D" id="2.30.30.240">
    <property type="entry name" value="PRC-barrel domain"/>
    <property type="match status" value="1"/>
</dbReference>
<evidence type="ECO:0000259" key="7">
    <source>
        <dbReference type="Pfam" id="PF05239"/>
    </source>
</evidence>
<evidence type="ECO:0000259" key="6">
    <source>
        <dbReference type="Pfam" id="PF01782"/>
    </source>
</evidence>
<dbReference type="InterPro" id="IPR009000">
    <property type="entry name" value="Transl_B-barrel_sf"/>
</dbReference>
<dbReference type="Pfam" id="PF01782">
    <property type="entry name" value="RimM"/>
    <property type="match status" value="1"/>
</dbReference>
<dbReference type="Gene3D" id="2.40.30.60">
    <property type="entry name" value="RimM"/>
    <property type="match status" value="1"/>
</dbReference>
<feature type="domain" description="RimM N-terminal" evidence="6">
    <location>
        <begin position="9"/>
        <end position="91"/>
    </location>
</feature>
<evidence type="ECO:0000256" key="5">
    <source>
        <dbReference type="HAMAP-Rule" id="MF_00014"/>
    </source>
</evidence>
<dbReference type="GO" id="GO:0043022">
    <property type="term" value="F:ribosome binding"/>
    <property type="evidence" value="ECO:0007669"/>
    <property type="project" value="InterPro"/>
</dbReference>
<dbReference type="GO" id="GO:0006364">
    <property type="term" value="P:rRNA processing"/>
    <property type="evidence" value="ECO:0007669"/>
    <property type="project" value="UniProtKB-UniRule"/>
</dbReference>
<evidence type="ECO:0000256" key="2">
    <source>
        <dbReference type="ARBA" id="ARBA00022517"/>
    </source>
</evidence>
<dbReference type="InterPro" id="IPR036976">
    <property type="entry name" value="RimM_N_sf"/>
</dbReference>
<sequence length="174" mass="20018">MMRMEWFNVGRIVNTHGIKGEWKVFPITDFEEERFAPGVTLYLSKGSKERTPVTVSHSRRHKQHRLLTVEEISSVEEAEAWREAVLQIPETELSELEDDEFYYYEIIGCRVYAEDKTLLGEVKEVQSPGANDVWVVEAAGGGRDILVPYIDDIVKRVDIKEKTIIIHVMEGLLP</sequence>
<dbReference type="GO" id="GO:0042274">
    <property type="term" value="P:ribosomal small subunit biogenesis"/>
    <property type="evidence" value="ECO:0007669"/>
    <property type="project" value="UniProtKB-UniRule"/>
</dbReference>
<dbReference type="HAMAP" id="MF_00014">
    <property type="entry name" value="Ribosome_mat_RimM"/>
    <property type="match status" value="1"/>
</dbReference>
<dbReference type="GO" id="GO:0005737">
    <property type="term" value="C:cytoplasm"/>
    <property type="evidence" value="ECO:0007669"/>
    <property type="project" value="UniProtKB-SubCell"/>
</dbReference>
<comment type="subunit">
    <text evidence="5">Binds ribosomal protein uS19.</text>
</comment>
<evidence type="ECO:0000256" key="1">
    <source>
        <dbReference type="ARBA" id="ARBA00022490"/>
    </source>
</evidence>
<keyword evidence="2 5" id="KW-0690">Ribosome biogenesis</keyword>
<evidence type="ECO:0000256" key="3">
    <source>
        <dbReference type="ARBA" id="ARBA00022552"/>
    </source>
</evidence>
<gene>
    <name evidence="5" type="primary">rimM</name>
    <name evidence="8" type="ORF">SAMN05518683_102170</name>
</gene>